<dbReference type="Pfam" id="PF01073">
    <property type="entry name" value="3Beta_HSD"/>
    <property type="match status" value="1"/>
</dbReference>
<evidence type="ECO:0000313" key="7">
    <source>
        <dbReference type="EMBL" id="KAJ4753088.1"/>
    </source>
</evidence>
<dbReference type="InterPro" id="IPR050177">
    <property type="entry name" value="Lipid_A_modif_metabolic_enz"/>
</dbReference>
<dbReference type="InterPro" id="IPR028110">
    <property type="entry name" value="TMEM254"/>
</dbReference>
<organism evidence="7 8">
    <name type="scientific">Rhynchospora pubera</name>
    <dbReference type="NCBI Taxonomy" id="906938"/>
    <lineage>
        <taxon>Eukaryota</taxon>
        <taxon>Viridiplantae</taxon>
        <taxon>Streptophyta</taxon>
        <taxon>Embryophyta</taxon>
        <taxon>Tracheophyta</taxon>
        <taxon>Spermatophyta</taxon>
        <taxon>Magnoliopsida</taxon>
        <taxon>Liliopsida</taxon>
        <taxon>Poales</taxon>
        <taxon>Cyperaceae</taxon>
        <taxon>Cyperoideae</taxon>
        <taxon>Rhynchosporeae</taxon>
        <taxon>Rhynchospora</taxon>
    </lineage>
</organism>
<dbReference type="Gene3D" id="3.40.50.720">
    <property type="entry name" value="NAD(P)-binding Rossmann-like Domain"/>
    <property type="match status" value="1"/>
</dbReference>
<name>A0AAV8CB23_9POAL</name>
<dbReference type="PANTHER" id="PTHR43245">
    <property type="entry name" value="BIFUNCTIONAL POLYMYXIN RESISTANCE PROTEIN ARNA"/>
    <property type="match status" value="1"/>
</dbReference>
<feature type="domain" description="3-beta hydroxysteroid dehydrogenase/isomerase" evidence="6">
    <location>
        <begin position="33"/>
        <end position="310"/>
    </location>
</feature>
<feature type="transmembrane region" description="Helical" evidence="5">
    <location>
        <begin position="433"/>
        <end position="454"/>
    </location>
</feature>
<gene>
    <name evidence="7" type="ORF">LUZ62_087493</name>
</gene>
<keyword evidence="5" id="KW-1133">Transmembrane helix</keyword>
<dbReference type="GO" id="GO:0006694">
    <property type="term" value="P:steroid biosynthetic process"/>
    <property type="evidence" value="ECO:0007669"/>
    <property type="project" value="InterPro"/>
</dbReference>
<dbReference type="SUPFAM" id="SSF51735">
    <property type="entry name" value="NAD(P)-binding Rossmann-fold domains"/>
    <property type="match status" value="1"/>
</dbReference>
<accession>A0AAV8CB23</accession>
<reference evidence="7" key="1">
    <citation type="submission" date="2022-08" db="EMBL/GenBank/DDBJ databases">
        <authorList>
            <person name="Marques A."/>
        </authorList>
    </citation>
    <scope>NUCLEOTIDE SEQUENCE</scope>
    <source>
        <strain evidence="7">RhyPub2mFocal</strain>
        <tissue evidence="7">Leaves</tissue>
    </source>
</reference>
<evidence type="ECO:0000259" key="6">
    <source>
        <dbReference type="Pfam" id="PF01073"/>
    </source>
</evidence>
<dbReference type="EMBL" id="JAMFTS010000005">
    <property type="protein sequence ID" value="KAJ4753088.1"/>
    <property type="molecule type" value="Genomic_DNA"/>
</dbReference>
<dbReference type="Proteomes" id="UP001140206">
    <property type="component" value="Chromosome 5"/>
</dbReference>
<evidence type="ECO:0000256" key="3">
    <source>
        <dbReference type="ARBA" id="ARBA00023027"/>
    </source>
</evidence>
<dbReference type="InterPro" id="IPR036291">
    <property type="entry name" value="NAD(P)-bd_dom_sf"/>
</dbReference>
<dbReference type="AlphaFoldDB" id="A0AAV8CB23"/>
<evidence type="ECO:0000256" key="4">
    <source>
        <dbReference type="SAM" id="MobiDB-lite"/>
    </source>
</evidence>
<feature type="transmembrane region" description="Helical" evidence="5">
    <location>
        <begin position="474"/>
        <end position="493"/>
    </location>
</feature>
<dbReference type="FunFam" id="3.40.50.720:FF:000138">
    <property type="entry name" value="Short-chain dehydrogenase/reductase family 42E member 1"/>
    <property type="match status" value="1"/>
</dbReference>
<evidence type="ECO:0000256" key="2">
    <source>
        <dbReference type="ARBA" id="ARBA00023002"/>
    </source>
</evidence>
<keyword evidence="2" id="KW-0560">Oxidoreductase</keyword>
<dbReference type="PANTHER" id="PTHR43245:SF51">
    <property type="entry name" value="SHORT CHAIN DEHYDROGENASE_REDUCTASE FAMILY 42E, MEMBER 2"/>
    <property type="match status" value="1"/>
</dbReference>
<protein>
    <submittedName>
        <fullName evidence="7">Short chain dehydrogenase/reductase family 42E member 1</fullName>
    </submittedName>
</protein>
<keyword evidence="3" id="KW-0520">NAD</keyword>
<evidence type="ECO:0000313" key="8">
    <source>
        <dbReference type="Proteomes" id="UP001140206"/>
    </source>
</evidence>
<dbReference type="GO" id="GO:0016616">
    <property type="term" value="F:oxidoreductase activity, acting on the CH-OH group of donors, NAD or NADP as acceptor"/>
    <property type="evidence" value="ECO:0007669"/>
    <property type="project" value="InterPro"/>
</dbReference>
<comment type="caution">
    <text evidence="7">The sequence shown here is derived from an EMBL/GenBank/DDBJ whole genome shotgun (WGS) entry which is preliminary data.</text>
</comment>
<keyword evidence="5" id="KW-0472">Membrane</keyword>
<evidence type="ECO:0000256" key="1">
    <source>
        <dbReference type="ARBA" id="ARBA00009219"/>
    </source>
</evidence>
<feature type="transmembrane region" description="Helical" evidence="5">
    <location>
        <begin position="402"/>
        <end position="421"/>
    </location>
</feature>
<keyword evidence="8" id="KW-1185">Reference proteome</keyword>
<feature type="region of interest" description="Disordered" evidence="4">
    <location>
        <begin position="1"/>
        <end position="20"/>
    </location>
</feature>
<proteinExistence type="inferred from homology"/>
<evidence type="ECO:0000256" key="5">
    <source>
        <dbReference type="SAM" id="Phobius"/>
    </source>
</evidence>
<comment type="similarity">
    <text evidence="1">Belongs to the 3-beta-HSD family.</text>
</comment>
<dbReference type="InterPro" id="IPR002225">
    <property type="entry name" value="3Beta_OHSteriod_DH/Estase"/>
</dbReference>
<keyword evidence="5" id="KW-0812">Transmembrane</keyword>
<dbReference type="Pfam" id="PF14934">
    <property type="entry name" value="TMEM254"/>
    <property type="match status" value="1"/>
</dbReference>
<sequence>MRDHLPFSHKQYQLPTSREREREMKGVEGRRFVVTGGMGYVGSTLCLELLRRGAAEVRCFDFRRSSPWAPLLLDAGVRCIHGDVTCKDNVERAFNGVDCVLHLASFGMSGKEMVQTRRVEEVNIKGTCNVLDACHEASVKRLVYVSTYNVVFGGQEIINGDESMDYFPIDAHVETYGRTKSVAEQLVLKSNGRPSKNQVQSCLYTCAIRPGAIYGPGEERHLPRILSLAKAGLLLFKIGDASIKTDWVYLDNLVHAIILASAGLSVDVPDKEGMPISAGQAYFICDGEPVNTSKFLIHPLLESLDYHIPRITLSVPLLFFVSRIFLFIYTTILSPVLHLRCIPEPLLLPAEVYKVGITHHFSIKKAREELGYTPLVSPQDGLAATIIYWRDRKRRELDGPPIFVWFAIIFGMIATFAAAFLPPVGPVKPVRALGLLIFRSVLALKILFVVAVGLHLGEGAYAWFLARKVDPTNAVGWFWQTVALGFPSLRLLLKRARTSFVS</sequence>